<evidence type="ECO:0000313" key="7">
    <source>
        <dbReference type="Proteomes" id="UP000290545"/>
    </source>
</evidence>
<dbReference type="AlphaFoldDB" id="A0A4V1M9I9"/>
<organism evidence="6 7">
    <name type="scientific">Filimonas effusa</name>
    <dbReference type="NCBI Taxonomy" id="2508721"/>
    <lineage>
        <taxon>Bacteria</taxon>
        <taxon>Pseudomonadati</taxon>
        <taxon>Bacteroidota</taxon>
        <taxon>Chitinophagia</taxon>
        <taxon>Chitinophagales</taxon>
        <taxon>Chitinophagaceae</taxon>
        <taxon>Filimonas</taxon>
    </lineage>
</organism>
<dbReference type="Proteomes" id="UP000290545">
    <property type="component" value="Unassembled WGS sequence"/>
</dbReference>
<keyword evidence="7" id="KW-1185">Reference proteome</keyword>
<evidence type="ECO:0000256" key="5">
    <source>
        <dbReference type="SAM" id="Phobius"/>
    </source>
</evidence>
<dbReference type="Pfam" id="PF04193">
    <property type="entry name" value="PQ-loop"/>
    <property type="match status" value="1"/>
</dbReference>
<dbReference type="GO" id="GO:0016020">
    <property type="term" value="C:membrane"/>
    <property type="evidence" value="ECO:0007669"/>
    <property type="project" value="UniProtKB-SubCell"/>
</dbReference>
<keyword evidence="4 5" id="KW-0472">Membrane</keyword>
<evidence type="ECO:0000256" key="1">
    <source>
        <dbReference type="ARBA" id="ARBA00004141"/>
    </source>
</evidence>
<proteinExistence type="predicted"/>
<dbReference type="InterPro" id="IPR006603">
    <property type="entry name" value="PQ-loop_rpt"/>
</dbReference>
<dbReference type="Gene3D" id="1.20.1280.290">
    <property type="match status" value="1"/>
</dbReference>
<sequence>MESIDILGLVAGICTASSLLPQLVKIIRIKKAPDVSLFMFIVMFTGNALRIYTCNYLYRNNG</sequence>
<feature type="transmembrane region" description="Helical" evidence="5">
    <location>
        <begin position="6"/>
        <end position="24"/>
    </location>
</feature>
<evidence type="ECO:0000256" key="2">
    <source>
        <dbReference type="ARBA" id="ARBA00022692"/>
    </source>
</evidence>
<evidence type="ECO:0000313" key="6">
    <source>
        <dbReference type="EMBL" id="RXK81308.1"/>
    </source>
</evidence>
<comment type="caution">
    <text evidence="6">The sequence shown here is derived from an EMBL/GenBank/DDBJ whole genome shotgun (WGS) entry which is preliminary data.</text>
</comment>
<dbReference type="OrthoDB" id="122062at2"/>
<dbReference type="RefSeq" id="WP_129005562.1">
    <property type="nucleotide sequence ID" value="NZ_SDHZ01000004.1"/>
</dbReference>
<dbReference type="EMBL" id="SDHZ01000004">
    <property type="protein sequence ID" value="RXK81308.1"/>
    <property type="molecule type" value="Genomic_DNA"/>
</dbReference>
<keyword evidence="2 5" id="KW-0812">Transmembrane</keyword>
<reference evidence="6 7" key="1">
    <citation type="submission" date="2019-01" db="EMBL/GenBank/DDBJ databases">
        <title>Filimonas sp. strain TTM-71.</title>
        <authorList>
            <person name="Chen W.-M."/>
        </authorList>
    </citation>
    <scope>NUCLEOTIDE SEQUENCE [LARGE SCALE GENOMIC DNA]</scope>
    <source>
        <strain evidence="6 7">TTM-71</strain>
    </source>
</reference>
<feature type="transmembrane region" description="Helical" evidence="5">
    <location>
        <begin position="36"/>
        <end position="58"/>
    </location>
</feature>
<evidence type="ECO:0000256" key="3">
    <source>
        <dbReference type="ARBA" id="ARBA00022989"/>
    </source>
</evidence>
<comment type="subcellular location">
    <subcellularLocation>
        <location evidence="1">Membrane</location>
        <topology evidence="1">Multi-pass membrane protein</topology>
    </subcellularLocation>
</comment>
<gene>
    <name evidence="6" type="ORF">ESB13_20440</name>
</gene>
<protein>
    <submittedName>
        <fullName evidence="6">PQ-loop repeat-containing protein</fullName>
    </submittedName>
</protein>
<name>A0A4V1M9I9_9BACT</name>
<accession>A0A4V1M9I9</accession>
<keyword evidence="3 5" id="KW-1133">Transmembrane helix</keyword>
<evidence type="ECO:0000256" key="4">
    <source>
        <dbReference type="ARBA" id="ARBA00023136"/>
    </source>
</evidence>